<feature type="domain" description="RNA-directed RNA polymerase thumb subdomain flavivirus" evidence="1">
    <location>
        <begin position="24"/>
        <end position="101"/>
    </location>
</feature>
<keyword evidence="3" id="KW-1185">Reference proteome</keyword>
<protein>
    <submittedName>
        <fullName evidence="4">Flavi_NS5_thumb domain-containing protein</fullName>
    </submittedName>
</protein>
<evidence type="ECO:0000313" key="3">
    <source>
        <dbReference type="Proteomes" id="UP000050794"/>
    </source>
</evidence>
<name>A0A183U509_TOXCA</name>
<reference evidence="4" key="1">
    <citation type="submission" date="2016-06" db="UniProtKB">
        <authorList>
            <consortium name="WormBaseParasite"/>
        </authorList>
    </citation>
    <scope>IDENTIFICATION</scope>
</reference>
<evidence type="ECO:0000259" key="1">
    <source>
        <dbReference type="Pfam" id="PF20483"/>
    </source>
</evidence>
<dbReference type="EMBL" id="UYWY01004726">
    <property type="protein sequence ID" value="VDM29296.1"/>
    <property type="molecule type" value="Genomic_DNA"/>
</dbReference>
<dbReference type="WBParaSite" id="TCNE_0000357901-mRNA-1">
    <property type="protein sequence ID" value="TCNE_0000357901-mRNA-1"/>
    <property type="gene ID" value="TCNE_0000357901"/>
</dbReference>
<evidence type="ECO:0000313" key="4">
    <source>
        <dbReference type="WBParaSite" id="TCNE_0000357901-mRNA-1"/>
    </source>
</evidence>
<organism evidence="3 4">
    <name type="scientific">Toxocara canis</name>
    <name type="common">Canine roundworm</name>
    <dbReference type="NCBI Taxonomy" id="6265"/>
    <lineage>
        <taxon>Eukaryota</taxon>
        <taxon>Metazoa</taxon>
        <taxon>Ecdysozoa</taxon>
        <taxon>Nematoda</taxon>
        <taxon>Chromadorea</taxon>
        <taxon>Rhabditida</taxon>
        <taxon>Spirurina</taxon>
        <taxon>Ascaridomorpha</taxon>
        <taxon>Ascaridoidea</taxon>
        <taxon>Toxocaridae</taxon>
        <taxon>Toxocara</taxon>
    </lineage>
</organism>
<reference evidence="2 3" key="2">
    <citation type="submission" date="2018-11" db="EMBL/GenBank/DDBJ databases">
        <authorList>
            <consortium name="Pathogen Informatics"/>
        </authorList>
    </citation>
    <scope>NUCLEOTIDE SEQUENCE [LARGE SCALE GENOMIC DNA]</scope>
</reference>
<dbReference type="InterPro" id="IPR046811">
    <property type="entry name" value="Flavi_NS5_thumb"/>
</dbReference>
<evidence type="ECO:0000313" key="2">
    <source>
        <dbReference type="EMBL" id="VDM29296.1"/>
    </source>
</evidence>
<proteinExistence type="predicted"/>
<sequence length="191" mass="21828">MKQEKSEKKIGPKTPSLIEKDINSVSFCSNMYAEVDFCAQKRMMPMRSSEEVLSKVSLMLGYAIDASTAEAWARAQGFVLACSHTHMSELRLIAVGLLDATTVQEPWLGSQTPFDAFKHCYEGSSHYPMKADFSKVQVLSLTRFNIKKGPERHKWKVGFRRVCGAMKRWIDHNYYGREPCMHEILLDNEIN</sequence>
<dbReference type="Proteomes" id="UP000050794">
    <property type="component" value="Unassembled WGS sequence"/>
</dbReference>
<dbReference type="Pfam" id="PF20483">
    <property type="entry name" value="Flavi_NS5_thumb"/>
    <property type="match status" value="1"/>
</dbReference>
<accession>A0A183U509</accession>
<gene>
    <name evidence="2" type="ORF">TCNE_LOCUS3579</name>
</gene>
<dbReference type="AlphaFoldDB" id="A0A183U509"/>